<sequence>MRSLLYCGSVGELLSGAPANQNAPAASEDDANPPAPDGEGHTEWSGQK</sequence>
<feature type="region of interest" description="Disordered" evidence="1">
    <location>
        <begin position="14"/>
        <end position="48"/>
    </location>
</feature>
<dbReference type="AlphaFoldDB" id="A0A0E9V7L0"/>
<reference evidence="2" key="1">
    <citation type="submission" date="2014-11" db="EMBL/GenBank/DDBJ databases">
        <authorList>
            <person name="Amaro Gonzalez C."/>
        </authorList>
    </citation>
    <scope>NUCLEOTIDE SEQUENCE</scope>
</reference>
<accession>A0A0E9V7L0</accession>
<proteinExistence type="predicted"/>
<name>A0A0E9V7L0_ANGAN</name>
<evidence type="ECO:0000313" key="2">
    <source>
        <dbReference type="EMBL" id="JAH73986.1"/>
    </source>
</evidence>
<reference evidence="2" key="2">
    <citation type="journal article" date="2015" name="Fish Shellfish Immunol.">
        <title>Early steps in the European eel (Anguilla anguilla)-Vibrio vulnificus interaction in the gills: Role of the RtxA13 toxin.</title>
        <authorList>
            <person name="Callol A."/>
            <person name="Pajuelo D."/>
            <person name="Ebbesson L."/>
            <person name="Teles M."/>
            <person name="MacKenzie S."/>
            <person name="Amaro C."/>
        </authorList>
    </citation>
    <scope>NUCLEOTIDE SEQUENCE</scope>
</reference>
<evidence type="ECO:0000256" key="1">
    <source>
        <dbReference type="SAM" id="MobiDB-lite"/>
    </source>
</evidence>
<dbReference type="EMBL" id="GBXM01034591">
    <property type="protein sequence ID" value="JAH73986.1"/>
    <property type="molecule type" value="Transcribed_RNA"/>
</dbReference>
<protein>
    <submittedName>
        <fullName evidence="2">Uncharacterized protein</fullName>
    </submittedName>
</protein>
<organism evidence="2">
    <name type="scientific">Anguilla anguilla</name>
    <name type="common">European freshwater eel</name>
    <name type="synonym">Muraena anguilla</name>
    <dbReference type="NCBI Taxonomy" id="7936"/>
    <lineage>
        <taxon>Eukaryota</taxon>
        <taxon>Metazoa</taxon>
        <taxon>Chordata</taxon>
        <taxon>Craniata</taxon>
        <taxon>Vertebrata</taxon>
        <taxon>Euteleostomi</taxon>
        <taxon>Actinopterygii</taxon>
        <taxon>Neopterygii</taxon>
        <taxon>Teleostei</taxon>
        <taxon>Anguilliformes</taxon>
        <taxon>Anguillidae</taxon>
        <taxon>Anguilla</taxon>
    </lineage>
</organism>